<keyword evidence="3" id="KW-1185">Reference proteome</keyword>
<evidence type="ECO:0000313" key="3">
    <source>
        <dbReference type="Proteomes" id="UP001152747"/>
    </source>
</evidence>
<dbReference type="Proteomes" id="UP001152747">
    <property type="component" value="Unassembled WGS sequence"/>
</dbReference>
<reference evidence="2" key="1">
    <citation type="submission" date="2022-11" db="EMBL/GenBank/DDBJ databases">
        <authorList>
            <person name="Kikuchi T."/>
        </authorList>
    </citation>
    <scope>NUCLEOTIDE SEQUENCE</scope>
    <source>
        <strain evidence="2">PS1010</strain>
    </source>
</reference>
<proteinExistence type="predicted"/>
<organism evidence="2 3">
    <name type="scientific">Caenorhabditis angaria</name>
    <dbReference type="NCBI Taxonomy" id="860376"/>
    <lineage>
        <taxon>Eukaryota</taxon>
        <taxon>Metazoa</taxon>
        <taxon>Ecdysozoa</taxon>
        <taxon>Nematoda</taxon>
        <taxon>Chromadorea</taxon>
        <taxon>Rhabditida</taxon>
        <taxon>Rhabditina</taxon>
        <taxon>Rhabditomorpha</taxon>
        <taxon>Rhabditoidea</taxon>
        <taxon>Rhabditidae</taxon>
        <taxon>Peloderinae</taxon>
        <taxon>Caenorhabditis</taxon>
    </lineage>
</organism>
<accession>A0A9P1IVP3</accession>
<comment type="caution">
    <text evidence="2">The sequence shown here is derived from an EMBL/GenBank/DDBJ whole genome shotgun (WGS) entry which is preliminary data.</text>
</comment>
<gene>
    <name evidence="2" type="ORF">CAMP_LOCUS15732</name>
</gene>
<evidence type="ECO:0000313" key="2">
    <source>
        <dbReference type="EMBL" id="CAI5453095.1"/>
    </source>
</evidence>
<feature type="chain" id="PRO_5040498579" evidence="1">
    <location>
        <begin position="25"/>
        <end position="82"/>
    </location>
</feature>
<protein>
    <submittedName>
        <fullName evidence="2">Uncharacterized protein</fullName>
    </submittedName>
</protein>
<sequence>MNSKFVILASILIICAFIVEETSAQYYAGAAYSSYYPSSYYGSAYGAYNGYVGSYYGYGYPSAYSYYGKRSAGFGPNQPTQQ</sequence>
<evidence type="ECO:0000256" key="1">
    <source>
        <dbReference type="SAM" id="SignalP"/>
    </source>
</evidence>
<dbReference type="EMBL" id="CANHGI010000005">
    <property type="protein sequence ID" value="CAI5453095.1"/>
    <property type="molecule type" value="Genomic_DNA"/>
</dbReference>
<keyword evidence="1" id="KW-0732">Signal</keyword>
<feature type="signal peptide" evidence="1">
    <location>
        <begin position="1"/>
        <end position="24"/>
    </location>
</feature>
<name>A0A9P1IVP3_9PELO</name>
<dbReference type="AlphaFoldDB" id="A0A9P1IVP3"/>